<dbReference type="InterPro" id="IPR001173">
    <property type="entry name" value="Glyco_trans_2-like"/>
</dbReference>
<gene>
    <name evidence="3" type="ORF">SAMN04490355_100531</name>
</gene>
<dbReference type="CDD" id="cd03801">
    <property type="entry name" value="GT4_PimA-like"/>
    <property type="match status" value="1"/>
</dbReference>
<dbReference type="SUPFAM" id="SSF53335">
    <property type="entry name" value="S-adenosyl-L-methionine-dependent methyltransferases"/>
    <property type="match status" value="1"/>
</dbReference>
<dbReference type="Proteomes" id="UP000199520">
    <property type="component" value="Unassembled WGS sequence"/>
</dbReference>
<evidence type="ECO:0000259" key="2">
    <source>
        <dbReference type="Pfam" id="PF00535"/>
    </source>
</evidence>
<keyword evidence="4" id="KW-1185">Reference proteome</keyword>
<accession>A0A1I4HT70</accession>
<dbReference type="EMBL" id="FOTS01000005">
    <property type="protein sequence ID" value="SFL45379.1"/>
    <property type="molecule type" value="Genomic_DNA"/>
</dbReference>
<keyword evidence="3" id="KW-0808">Transferase</keyword>
<dbReference type="InterPro" id="IPR001296">
    <property type="entry name" value="Glyco_trans_1"/>
</dbReference>
<evidence type="ECO:0000259" key="1">
    <source>
        <dbReference type="Pfam" id="PF00534"/>
    </source>
</evidence>
<dbReference type="Gene3D" id="3.90.550.10">
    <property type="entry name" value="Spore Coat Polysaccharide Biosynthesis Protein SpsA, Chain A"/>
    <property type="match status" value="1"/>
</dbReference>
<dbReference type="Pfam" id="PF00535">
    <property type="entry name" value="Glycos_transf_2"/>
    <property type="match status" value="1"/>
</dbReference>
<feature type="domain" description="Glycosyltransferase 2-like" evidence="2">
    <location>
        <begin position="47"/>
        <end position="172"/>
    </location>
</feature>
<name>A0A1I4HT70_9FIRM</name>
<dbReference type="InterPro" id="IPR029044">
    <property type="entry name" value="Nucleotide-diphossugar_trans"/>
</dbReference>
<dbReference type="CDD" id="cd00761">
    <property type="entry name" value="Glyco_tranf_GTA_type"/>
    <property type="match status" value="1"/>
</dbReference>
<proteinExistence type="predicted"/>
<dbReference type="Gene3D" id="3.40.50.720">
    <property type="entry name" value="NAD(P)-binding Rossmann-like Domain"/>
    <property type="match status" value="1"/>
</dbReference>
<dbReference type="InterPro" id="IPR029063">
    <property type="entry name" value="SAM-dependent_MTases_sf"/>
</dbReference>
<evidence type="ECO:0000313" key="4">
    <source>
        <dbReference type="Proteomes" id="UP000199520"/>
    </source>
</evidence>
<reference evidence="4" key="1">
    <citation type="submission" date="2016-10" db="EMBL/GenBank/DDBJ databases">
        <authorList>
            <person name="Varghese N."/>
            <person name="Submissions S."/>
        </authorList>
    </citation>
    <scope>NUCLEOTIDE SEQUENCE [LARGE SCALE GENOMIC DNA]</scope>
    <source>
        <strain evidence="4">DSM 13327</strain>
    </source>
</reference>
<dbReference type="AlphaFoldDB" id="A0A1I4HT70"/>
<dbReference type="Gene3D" id="3.40.50.2000">
    <property type="entry name" value="Glycogen Phosphorylase B"/>
    <property type="match status" value="2"/>
</dbReference>
<dbReference type="OrthoDB" id="9768769at2"/>
<dbReference type="STRING" id="1123291.SAMN04490355_100531"/>
<protein>
    <submittedName>
        <fullName evidence="3">Glycosyltransferase involved in cell wall bisynthesis</fullName>
    </submittedName>
</protein>
<sequence>MKFNSGRISEHPILIKGANMQFNYQQQPGRTLINRNLIIDDKEPLMTIITPYYNAGKFIRQTANCVFNQTFPYYEWIIVNDGSTNKEDVDVLDLLVQEDSRVKVFHKENGGPGSGRNMAIRESTTGLIVILDADDLIDPTYLECAYFTLQTNPDAQWCYSDSVGFNKAEHLWKYPFITERLKKNNFLLSIAVIRKSALAKVGLYDERVKHAYEDWHLWLKLLKEGMYPVHMNYYGTWYRKSDDGVYGQVNNDEGKYGKAIEFVKEVSKFVDDTIKAIEYPLANNNNFKKPVSWTWDKKAILGDEKCKILMIIPWMTVGGADSYNLDLVANIDKSKFEVSIITTIPSQSEWRQKFEEHVTDIFDLSTFLHVENWCAFIHYFIKSRGIDIVMISNSYYGYYLIPWLRKEFPNISIVDCLHMEEWYWRSGGYARTSGVLGDILDRSYVSTEHLKTLMVEYFKRNETEIKVIKSGVDEKYFDPAIIKAGEIKAEVGISFEEPVVLYLCRMHQQKRPFLMIDIAEELRKRIQNVKFFAVGNGPELGLLKSEVRKREMENTLHFFGTRTDLPKFYKDSDVTLICSIKEGIAVITYESLAMGVPVVSSDVGAQRELIDDTVGCVLPIMQEEEKDFADIHYSEIEILQYVDAIEEILKDKVKYGEMQKECRLKILENHTKTIFINTWQKEFLKLKSGYWKGKREKLNEVFKLIPNLADDYFTIFLEMNLAEFQYSAMSVRLRPIEEFIDKAKNRQVFIWGASNGGKKTLDHLRNANISGTVAFIDNDPNKAGSLFCELPVYSPKVLEELLVEDKKPFVFIGSMYVESIKSSLENIGLKANVDFADCLYIL</sequence>
<evidence type="ECO:0000313" key="3">
    <source>
        <dbReference type="EMBL" id="SFL45379.1"/>
    </source>
</evidence>
<organism evidence="3 4">
    <name type="scientific">Pelosinus propionicus DSM 13327</name>
    <dbReference type="NCBI Taxonomy" id="1123291"/>
    <lineage>
        <taxon>Bacteria</taxon>
        <taxon>Bacillati</taxon>
        <taxon>Bacillota</taxon>
        <taxon>Negativicutes</taxon>
        <taxon>Selenomonadales</taxon>
        <taxon>Sporomusaceae</taxon>
        <taxon>Pelosinus</taxon>
    </lineage>
</organism>
<feature type="domain" description="Glycosyl transferase family 1" evidence="1">
    <location>
        <begin position="486"/>
        <end position="618"/>
    </location>
</feature>
<dbReference type="SUPFAM" id="SSF53448">
    <property type="entry name" value="Nucleotide-diphospho-sugar transferases"/>
    <property type="match status" value="1"/>
</dbReference>
<dbReference type="GO" id="GO:0016758">
    <property type="term" value="F:hexosyltransferase activity"/>
    <property type="evidence" value="ECO:0007669"/>
    <property type="project" value="UniProtKB-ARBA"/>
</dbReference>
<dbReference type="PANTHER" id="PTHR22916">
    <property type="entry name" value="GLYCOSYLTRANSFERASE"/>
    <property type="match status" value="1"/>
</dbReference>
<dbReference type="PANTHER" id="PTHR22916:SF3">
    <property type="entry name" value="UDP-GLCNAC:BETAGAL BETA-1,3-N-ACETYLGLUCOSAMINYLTRANSFERASE-LIKE PROTEIN 1"/>
    <property type="match status" value="1"/>
</dbReference>
<dbReference type="Pfam" id="PF00534">
    <property type="entry name" value="Glycos_transf_1"/>
    <property type="match status" value="1"/>
</dbReference>
<dbReference type="SUPFAM" id="SSF53756">
    <property type="entry name" value="UDP-Glycosyltransferase/glycogen phosphorylase"/>
    <property type="match status" value="1"/>
</dbReference>